<keyword evidence="4 6" id="KW-1133">Transmembrane helix</keyword>
<dbReference type="EMBL" id="BMER01000001">
    <property type="protein sequence ID" value="GGG87492.1"/>
    <property type="molecule type" value="Genomic_DNA"/>
</dbReference>
<keyword evidence="9" id="KW-1185">Reference proteome</keyword>
<evidence type="ECO:0000259" key="7">
    <source>
        <dbReference type="Pfam" id="PF00892"/>
    </source>
</evidence>
<comment type="similarity">
    <text evidence="2">Belongs to the EamA transporter family.</text>
</comment>
<dbReference type="RefSeq" id="WP_188505873.1">
    <property type="nucleotide sequence ID" value="NZ_BMER01000001.1"/>
</dbReference>
<keyword evidence="3 6" id="KW-0812">Transmembrane</keyword>
<evidence type="ECO:0000256" key="5">
    <source>
        <dbReference type="ARBA" id="ARBA00023136"/>
    </source>
</evidence>
<evidence type="ECO:0000313" key="8">
    <source>
        <dbReference type="EMBL" id="GGG87492.1"/>
    </source>
</evidence>
<organism evidence="8 9">
    <name type="scientific">Parapedobacter pyrenivorans</name>
    <dbReference type="NCBI Taxonomy" id="1305674"/>
    <lineage>
        <taxon>Bacteria</taxon>
        <taxon>Pseudomonadati</taxon>
        <taxon>Bacteroidota</taxon>
        <taxon>Sphingobacteriia</taxon>
        <taxon>Sphingobacteriales</taxon>
        <taxon>Sphingobacteriaceae</taxon>
        <taxon>Parapedobacter</taxon>
    </lineage>
</organism>
<dbReference type="SUPFAM" id="SSF103481">
    <property type="entry name" value="Multidrug resistance efflux transporter EmrE"/>
    <property type="match status" value="2"/>
</dbReference>
<evidence type="ECO:0000256" key="1">
    <source>
        <dbReference type="ARBA" id="ARBA00004141"/>
    </source>
</evidence>
<feature type="transmembrane region" description="Helical" evidence="6">
    <location>
        <begin position="130"/>
        <end position="152"/>
    </location>
</feature>
<feature type="domain" description="EamA" evidence="7">
    <location>
        <begin position="16"/>
        <end position="147"/>
    </location>
</feature>
<evidence type="ECO:0000313" key="9">
    <source>
        <dbReference type="Proteomes" id="UP000660862"/>
    </source>
</evidence>
<dbReference type="InterPro" id="IPR050638">
    <property type="entry name" value="AA-Vitamin_Transporters"/>
</dbReference>
<dbReference type="PANTHER" id="PTHR32322">
    <property type="entry name" value="INNER MEMBRANE TRANSPORTER"/>
    <property type="match status" value="1"/>
</dbReference>
<comment type="subcellular location">
    <subcellularLocation>
        <location evidence="1">Membrane</location>
        <topology evidence="1">Multi-pass membrane protein</topology>
    </subcellularLocation>
</comment>
<reference evidence="8" key="2">
    <citation type="submission" date="2020-09" db="EMBL/GenBank/DDBJ databases">
        <authorList>
            <person name="Sun Q."/>
            <person name="Zhou Y."/>
        </authorList>
    </citation>
    <scope>NUCLEOTIDE SEQUENCE</scope>
    <source>
        <strain evidence="8">CGMCC 1.12195</strain>
    </source>
</reference>
<feature type="transmembrane region" description="Helical" evidence="6">
    <location>
        <begin position="74"/>
        <end position="95"/>
    </location>
</feature>
<dbReference type="Proteomes" id="UP000660862">
    <property type="component" value="Unassembled WGS sequence"/>
</dbReference>
<feature type="transmembrane region" description="Helical" evidence="6">
    <location>
        <begin position="39"/>
        <end position="62"/>
    </location>
</feature>
<name>A0A917HQV0_9SPHI</name>
<feature type="transmembrane region" description="Helical" evidence="6">
    <location>
        <begin position="269"/>
        <end position="285"/>
    </location>
</feature>
<accession>A0A917HQV0</accession>
<evidence type="ECO:0000256" key="2">
    <source>
        <dbReference type="ARBA" id="ARBA00007362"/>
    </source>
</evidence>
<feature type="transmembrane region" description="Helical" evidence="6">
    <location>
        <begin position="101"/>
        <end position="118"/>
    </location>
</feature>
<feature type="transmembrane region" description="Helical" evidence="6">
    <location>
        <begin position="164"/>
        <end position="184"/>
    </location>
</feature>
<evidence type="ECO:0000256" key="6">
    <source>
        <dbReference type="SAM" id="Phobius"/>
    </source>
</evidence>
<feature type="transmembrane region" description="Helical" evidence="6">
    <location>
        <begin position="235"/>
        <end position="257"/>
    </location>
</feature>
<feature type="transmembrane region" description="Helical" evidence="6">
    <location>
        <begin position="196"/>
        <end position="215"/>
    </location>
</feature>
<dbReference type="GO" id="GO:0016020">
    <property type="term" value="C:membrane"/>
    <property type="evidence" value="ECO:0007669"/>
    <property type="project" value="UniProtKB-SubCell"/>
</dbReference>
<feature type="transmembrane region" description="Helical" evidence="6">
    <location>
        <begin position="12"/>
        <end position="33"/>
    </location>
</feature>
<keyword evidence="5 6" id="KW-0472">Membrane</keyword>
<dbReference type="Pfam" id="PF00892">
    <property type="entry name" value="EamA"/>
    <property type="match status" value="2"/>
</dbReference>
<dbReference type="AlphaFoldDB" id="A0A917HQV0"/>
<feature type="transmembrane region" description="Helical" evidence="6">
    <location>
        <begin position="291"/>
        <end position="312"/>
    </location>
</feature>
<evidence type="ECO:0000256" key="4">
    <source>
        <dbReference type="ARBA" id="ARBA00022989"/>
    </source>
</evidence>
<protein>
    <submittedName>
        <fullName evidence="8">Membrane protein</fullName>
    </submittedName>
</protein>
<evidence type="ECO:0000256" key="3">
    <source>
        <dbReference type="ARBA" id="ARBA00022692"/>
    </source>
</evidence>
<feature type="domain" description="EamA" evidence="7">
    <location>
        <begin position="165"/>
        <end position="308"/>
    </location>
</feature>
<gene>
    <name evidence="8" type="ORF">GCM10007415_21580</name>
</gene>
<reference evidence="8" key="1">
    <citation type="journal article" date="2014" name="Int. J. Syst. Evol. Microbiol.">
        <title>Complete genome sequence of Corynebacterium casei LMG S-19264T (=DSM 44701T), isolated from a smear-ripened cheese.</title>
        <authorList>
            <consortium name="US DOE Joint Genome Institute (JGI-PGF)"/>
            <person name="Walter F."/>
            <person name="Albersmeier A."/>
            <person name="Kalinowski J."/>
            <person name="Ruckert C."/>
        </authorList>
    </citation>
    <scope>NUCLEOTIDE SEQUENCE</scope>
    <source>
        <strain evidence="8">CGMCC 1.12195</strain>
    </source>
</reference>
<comment type="caution">
    <text evidence="8">The sequence shown here is derived from an EMBL/GenBank/DDBJ whole genome shotgun (WGS) entry which is preliminary data.</text>
</comment>
<sequence>MTTAEIRDGHSRLKIVVAFAIVYVVWGSTFFFIHKALAGFSPFLLGAVRFSTAGFLMLVWCYLKGYRIFHRSTILHAGLMGLLLLYIDNGIIIWVEQFMPSGLVAIMSASAAIWFIVLDKPNWKANFGNLPVIIGLFMGFFGVVMLFGDRLAQALDASQRQANILGMSLLLLGTLAWTIGSLYSKYYGKSKNSESGNGLVGTAWQMFIAGVAFTLTASSRGEIASFRFDMVPASAWWAMAYLIGMGSIVAYSSYIWLLQIRPATEVSTHTYVNPIVAVLLGAWFAHETVSYSQLIALLVILGSVFLINWDAYNLSALFTRRRSRYARLRESARTRAKIRASLPAPSGTQSMGKTLPN</sequence>
<dbReference type="InterPro" id="IPR000620">
    <property type="entry name" value="EamA_dom"/>
</dbReference>
<proteinExistence type="inferred from homology"/>
<dbReference type="PANTHER" id="PTHR32322:SF2">
    <property type="entry name" value="EAMA DOMAIN-CONTAINING PROTEIN"/>
    <property type="match status" value="1"/>
</dbReference>
<dbReference type="InterPro" id="IPR037185">
    <property type="entry name" value="EmrE-like"/>
</dbReference>